<dbReference type="InterPro" id="IPR002698">
    <property type="entry name" value="FTHF_cligase"/>
</dbReference>
<dbReference type="GO" id="GO:0016874">
    <property type="term" value="F:ligase activity"/>
    <property type="evidence" value="ECO:0007669"/>
    <property type="project" value="UniProtKB-KW"/>
</dbReference>
<name>A0A7K3R167_9ACTN</name>
<dbReference type="AlphaFoldDB" id="A0A7K3R167"/>
<dbReference type="Gene3D" id="3.40.50.10420">
    <property type="entry name" value="NagB/RpiA/CoA transferase-like"/>
    <property type="match status" value="1"/>
</dbReference>
<comment type="caution">
    <text evidence="1">The sequence shown here is derived from an EMBL/GenBank/DDBJ whole genome shotgun (WGS) entry which is preliminary data.</text>
</comment>
<dbReference type="Proteomes" id="UP000470520">
    <property type="component" value="Unassembled WGS sequence"/>
</dbReference>
<dbReference type="InterPro" id="IPR024185">
    <property type="entry name" value="FTHF_cligase-like_sf"/>
</dbReference>
<dbReference type="PANTHER" id="PTHR13017:SF0">
    <property type="entry name" value="METHENYLTETRAHYDROFOLATE SYNTHASE DOMAIN-CONTAINING PROTEIN"/>
    <property type="match status" value="1"/>
</dbReference>
<gene>
    <name evidence="1" type="ORF">G3I21_30180</name>
</gene>
<protein>
    <submittedName>
        <fullName evidence="1">5-formyltetrahydrofolate cyclo-ligase</fullName>
    </submittedName>
</protein>
<dbReference type="InterPro" id="IPR037171">
    <property type="entry name" value="NagB/RpiA_transferase-like"/>
</dbReference>
<keyword evidence="1" id="KW-0436">Ligase</keyword>
<organism evidence="1 2">
    <name type="scientific">Streptomyces bauhiniae</name>
    <dbReference type="NCBI Taxonomy" id="2340725"/>
    <lineage>
        <taxon>Bacteria</taxon>
        <taxon>Bacillati</taxon>
        <taxon>Actinomycetota</taxon>
        <taxon>Actinomycetes</taxon>
        <taxon>Kitasatosporales</taxon>
        <taxon>Streptomycetaceae</taxon>
        <taxon>Streptomyces</taxon>
    </lineage>
</organism>
<dbReference type="EMBL" id="JAAGMR010000338">
    <property type="protein sequence ID" value="NEB95903.1"/>
    <property type="molecule type" value="Genomic_DNA"/>
</dbReference>
<proteinExistence type="predicted"/>
<reference evidence="1 2" key="1">
    <citation type="submission" date="2020-01" db="EMBL/GenBank/DDBJ databases">
        <title>Insect and environment-associated Actinomycetes.</title>
        <authorList>
            <person name="Currrie C."/>
            <person name="Chevrette M."/>
            <person name="Carlson C."/>
            <person name="Stubbendieck R."/>
            <person name="Wendt-Pienkowski E."/>
        </authorList>
    </citation>
    <scope>NUCLEOTIDE SEQUENCE [LARGE SCALE GENOMIC DNA]</scope>
    <source>
        <strain evidence="1 2">SID7754</strain>
    </source>
</reference>
<evidence type="ECO:0000313" key="2">
    <source>
        <dbReference type="Proteomes" id="UP000470520"/>
    </source>
</evidence>
<sequence>MNDDRGFADVDREKQRVRERVWDALDAAGAVHDVTAHGRIPNFVGSVEAAVRLGALAAWKQAEVVKAVPDKAQLPVRARALAEGKTVFMAVPRLADRHPFYLLDPETLTVPAAEAASSRVAAAIAPKVAVDALRPVDMVVLGSVAVNRAGVRIGKGAGYSDLEFAFLTEAGLIGDHTVVVTTVHRLQVLDEELPATLHDVGVDVIVTPEEIITCSSPHRPSGLIWEHLDAEKIASIPVLAASRPPYGRTPPPPACPA</sequence>
<evidence type="ECO:0000313" key="1">
    <source>
        <dbReference type="EMBL" id="NEB95903.1"/>
    </source>
</evidence>
<dbReference type="Pfam" id="PF01812">
    <property type="entry name" value="5-FTHF_cyc-lig"/>
    <property type="match status" value="1"/>
</dbReference>
<accession>A0A7K3R167</accession>
<dbReference type="SUPFAM" id="SSF100950">
    <property type="entry name" value="NagB/RpiA/CoA transferase-like"/>
    <property type="match status" value="1"/>
</dbReference>
<dbReference type="PANTHER" id="PTHR13017">
    <property type="entry name" value="5-FORMYLTETRAHYDROFOLATE CYCLO-LIGASE-RELATED"/>
    <property type="match status" value="1"/>
</dbReference>
<dbReference type="RefSeq" id="WP_164195229.1">
    <property type="nucleotide sequence ID" value="NZ_JAAGMR010000338.1"/>
</dbReference>
<dbReference type="GO" id="GO:0005737">
    <property type="term" value="C:cytoplasm"/>
    <property type="evidence" value="ECO:0007669"/>
    <property type="project" value="TreeGrafter"/>
</dbReference>